<evidence type="ECO:0000313" key="2">
    <source>
        <dbReference type="EMBL" id="MBS7457716.1"/>
    </source>
</evidence>
<dbReference type="RefSeq" id="WP_211925388.1">
    <property type="nucleotide sequence ID" value="NZ_JAGQFT020000006.1"/>
</dbReference>
<gene>
    <name evidence="2" type="ORF">KB893_011305</name>
    <name evidence="1" type="ORF">KB893_02620</name>
</gene>
<keyword evidence="3" id="KW-1185">Reference proteome</keyword>
<proteinExistence type="predicted"/>
<dbReference type="Proteomes" id="UP000675747">
    <property type="component" value="Unassembled WGS sequence"/>
</dbReference>
<dbReference type="AlphaFoldDB" id="A0A8J7VT14"/>
<protein>
    <submittedName>
        <fullName evidence="1">Uncharacterized protein</fullName>
    </submittedName>
</protein>
<dbReference type="EMBL" id="JAGQFT010000010">
    <property type="protein sequence ID" value="MBR0561419.1"/>
    <property type="molecule type" value="Genomic_DNA"/>
</dbReference>
<accession>A0A8J7VT14</accession>
<evidence type="ECO:0000313" key="1">
    <source>
        <dbReference type="EMBL" id="MBR0561419.1"/>
    </source>
</evidence>
<sequence length="77" mass="8237">MNESVVIAALVQVARAAHLLCDNTEDDGSDLRVERNDFSVLSGALDVLDALPDDRPGYVMGPAAKAEWALRRLKGSA</sequence>
<evidence type="ECO:0000313" key="3">
    <source>
        <dbReference type="Proteomes" id="UP000675747"/>
    </source>
</evidence>
<reference evidence="2 3" key="1">
    <citation type="journal article" date="2021" name="Microbiol. Resour. Announc.">
        <title>Draft Genome Sequence of Coralloluteibacterium stylophorae LMG 29479T.</title>
        <authorList>
            <person name="Karlyshev A.V."/>
            <person name="Kudryashova E.B."/>
            <person name="Ariskina E.V."/>
            <person name="Conroy A.P."/>
            <person name="Abidueva E.Y."/>
        </authorList>
    </citation>
    <scope>NUCLEOTIDE SEQUENCE [LARGE SCALE GENOMIC DNA]</scope>
    <source>
        <strain evidence="2 3">LMG 29479</strain>
    </source>
</reference>
<comment type="caution">
    <text evidence="1">The sequence shown here is derived from an EMBL/GenBank/DDBJ whole genome shotgun (WGS) entry which is preliminary data.</text>
</comment>
<reference evidence="1" key="2">
    <citation type="submission" date="2021-04" db="EMBL/GenBank/DDBJ databases">
        <authorList>
            <person name="Karlyshev A.V."/>
        </authorList>
    </citation>
    <scope>NUCLEOTIDE SEQUENCE</scope>
    <source>
        <strain evidence="1">LMG 29479</strain>
    </source>
</reference>
<name>A0A8J7VT14_9GAMM</name>
<organism evidence="1">
    <name type="scientific">Coralloluteibacterium stylophorae</name>
    <dbReference type="NCBI Taxonomy" id="1776034"/>
    <lineage>
        <taxon>Bacteria</taxon>
        <taxon>Pseudomonadati</taxon>
        <taxon>Pseudomonadota</taxon>
        <taxon>Gammaproteobacteria</taxon>
        <taxon>Lysobacterales</taxon>
        <taxon>Lysobacteraceae</taxon>
        <taxon>Coralloluteibacterium</taxon>
    </lineage>
</organism>
<dbReference type="EMBL" id="JAGQFT020000006">
    <property type="protein sequence ID" value="MBS7457716.1"/>
    <property type="molecule type" value="Genomic_DNA"/>
</dbReference>